<keyword evidence="3" id="KW-0808">Transferase</keyword>
<evidence type="ECO:0000256" key="10">
    <source>
        <dbReference type="SAM" id="Phobius"/>
    </source>
</evidence>
<evidence type="ECO:0000256" key="7">
    <source>
        <dbReference type="ARBA" id="ARBA00023034"/>
    </source>
</evidence>
<keyword evidence="7" id="KW-0333">Golgi apparatus</keyword>
<dbReference type="PANTHER" id="PTHR14647">
    <property type="entry name" value="GALACTOSE-3-O-SULFOTRANSFERASE"/>
    <property type="match status" value="1"/>
</dbReference>
<organism evidence="11">
    <name type="scientific">Trieres chinensis</name>
    <name type="common">Marine centric diatom</name>
    <name type="synonym">Odontella sinensis</name>
    <dbReference type="NCBI Taxonomy" id="1514140"/>
    <lineage>
        <taxon>Eukaryota</taxon>
        <taxon>Sar</taxon>
        <taxon>Stramenopiles</taxon>
        <taxon>Ochrophyta</taxon>
        <taxon>Bacillariophyta</taxon>
        <taxon>Mediophyceae</taxon>
        <taxon>Biddulphiophycidae</taxon>
        <taxon>Eupodiscales</taxon>
        <taxon>Parodontellaceae</taxon>
        <taxon>Trieres</taxon>
    </lineage>
</organism>
<reference evidence="11" key="1">
    <citation type="submission" date="2021-01" db="EMBL/GenBank/DDBJ databases">
        <authorList>
            <person name="Corre E."/>
            <person name="Pelletier E."/>
            <person name="Niang G."/>
            <person name="Scheremetjew M."/>
            <person name="Finn R."/>
            <person name="Kale V."/>
            <person name="Holt S."/>
            <person name="Cochrane G."/>
            <person name="Meng A."/>
            <person name="Brown T."/>
            <person name="Cohen L."/>
        </authorList>
    </citation>
    <scope>NUCLEOTIDE SEQUENCE</scope>
    <source>
        <strain evidence="11">Grunow 1884</strain>
    </source>
</reference>
<dbReference type="GO" id="GO:0001733">
    <property type="term" value="F:galactosylceramide sulfotransferase activity"/>
    <property type="evidence" value="ECO:0007669"/>
    <property type="project" value="InterPro"/>
</dbReference>
<dbReference type="Gene3D" id="3.40.50.300">
    <property type="entry name" value="P-loop containing nucleotide triphosphate hydrolases"/>
    <property type="match status" value="1"/>
</dbReference>
<evidence type="ECO:0000256" key="8">
    <source>
        <dbReference type="ARBA" id="ARBA00023136"/>
    </source>
</evidence>
<evidence type="ECO:0000256" key="4">
    <source>
        <dbReference type="ARBA" id="ARBA00022692"/>
    </source>
</evidence>
<evidence type="ECO:0000256" key="6">
    <source>
        <dbReference type="ARBA" id="ARBA00022989"/>
    </source>
</evidence>
<evidence type="ECO:0000256" key="9">
    <source>
        <dbReference type="ARBA" id="ARBA00023180"/>
    </source>
</evidence>
<comment type="similarity">
    <text evidence="2">Belongs to the galactose-3-O-sulfotransferase family.</text>
</comment>
<evidence type="ECO:0000256" key="5">
    <source>
        <dbReference type="ARBA" id="ARBA00022968"/>
    </source>
</evidence>
<comment type="subcellular location">
    <subcellularLocation>
        <location evidence="1">Golgi apparatus membrane</location>
        <topology evidence="1">Single-pass type II membrane protein</topology>
    </subcellularLocation>
</comment>
<dbReference type="AlphaFoldDB" id="A0A7S1Z7M9"/>
<dbReference type="EMBL" id="HBGO01010565">
    <property type="protein sequence ID" value="CAD9330957.1"/>
    <property type="molecule type" value="Transcribed_RNA"/>
</dbReference>
<gene>
    <name evidence="11" type="ORF">OSIN01602_LOCUS5876</name>
</gene>
<accession>A0A7S1Z7M9</accession>
<dbReference type="InterPro" id="IPR027417">
    <property type="entry name" value="P-loop_NTPase"/>
</dbReference>
<keyword evidence="4 10" id="KW-0812">Transmembrane</keyword>
<dbReference type="GO" id="GO:0009247">
    <property type="term" value="P:glycolipid biosynthetic process"/>
    <property type="evidence" value="ECO:0007669"/>
    <property type="project" value="InterPro"/>
</dbReference>
<sequence>MSCLRLNCSTTLTTLFAFTIIVGWLIISEMKNEIKNVKIAGISTINGVDTAQRPDQPTNPQGVFAKVTQRIDLISRAFLPWGGGVRGEDFYAWCTDPDSVDNSATGMFFIKIPKCASSTGAGVAIRISINTHQRINGMDKGNHTVTRKGCTNCCKAVYKHSKARTYFTNGHDFGRSMLWSIIREPTNRLISQTFFFEVSRRGMEPTDQNVLRTFKKYGKNEGNHQWAWLVTDMPERFQKEGFNPANESECIVRSIVNDYDFIAVAERLDESFVAMKILFRLELGDLLYLSSKTNGGYDDGGTGRCVKIVKANLSSSTQEFLDSKEHQRHFEMDNLLYAAVNQSLDKTIQKIGRSMFEEELEKYQRALKLVQEECTAFAKFPCSPEGELQLDMSTKSCYFNDWGCGHRCIDRWIAERGGDL</sequence>
<dbReference type="InterPro" id="IPR009729">
    <property type="entry name" value="Gal-3-0_sulfotransfrase"/>
</dbReference>
<dbReference type="Pfam" id="PF03567">
    <property type="entry name" value="Sulfotransfer_2"/>
    <property type="match status" value="1"/>
</dbReference>
<dbReference type="GO" id="GO:0000139">
    <property type="term" value="C:Golgi membrane"/>
    <property type="evidence" value="ECO:0007669"/>
    <property type="project" value="UniProtKB-SubCell"/>
</dbReference>
<dbReference type="InterPro" id="IPR005331">
    <property type="entry name" value="Sulfotransferase"/>
</dbReference>
<keyword evidence="9" id="KW-0325">Glycoprotein</keyword>
<protein>
    <submittedName>
        <fullName evidence="11">Uncharacterized protein</fullName>
    </submittedName>
</protein>
<keyword evidence="5" id="KW-0735">Signal-anchor</keyword>
<evidence type="ECO:0000256" key="1">
    <source>
        <dbReference type="ARBA" id="ARBA00004323"/>
    </source>
</evidence>
<keyword evidence="8 10" id="KW-0472">Membrane</keyword>
<keyword evidence="6 10" id="KW-1133">Transmembrane helix</keyword>
<dbReference type="PANTHER" id="PTHR14647:SF87">
    <property type="entry name" value="PUTATIVE-RELATED"/>
    <property type="match status" value="1"/>
</dbReference>
<name>A0A7S1Z7M9_TRICV</name>
<evidence type="ECO:0000256" key="2">
    <source>
        <dbReference type="ARBA" id="ARBA00008124"/>
    </source>
</evidence>
<feature type="transmembrane region" description="Helical" evidence="10">
    <location>
        <begin position="7"/>
        <end position="27"/>
    </location>
</feature>
<evidence type="ECO:0000256" key="3">
    <source>
        <dbReference type="ARBA" id="ARBA00022679"/>
    </source>
</evidence>
<proteinExistence type="inferred from homology"/>
<evidence type="ECO:0000313" key="11">
    <source>
        <dbReference type="EMBL" id="CAD9330957.1"/>
    </source>
</evidence>